<evidence type="ECO:0000259" key="2">
    <source>
        <dbReference type="Pfam" id="PF01619"/>
    </source>
</evidence>
<keyword evidence="1" id="KW-0560">Oxidoreductase</keyword>
<comment type="caution">
    <text evidence="3">The sequence shown here is derived from an EMBL/GenBank/DDBJ whole genome shotgun (WGS) entry which is preliminary data.</text>
</comment>
<name>A0ABW1N7H7_9ACTN</name>
<sequence length="302" mass="31958">MVLRRVLVAASSSDRVERLVRSAPPARALVERHVAGPGAEEAASAAAGLAADGLPVTLDHLGRPARTAADAEDAVKASLTLVDALARRDIAKGADILVRLPAMGLGLDLGLARRGAARVCEAAAEVGATVTLDADPATADAVLGVHDALREDHPGLGVVVPASLHDAEQICRSLAPARVRLIRGSTPGVWGAPAYLHPHEVDRSYVRCLRALMAGAGTLMIATHDRRLIEIASALAVLNEREPDGFEYQISYGLRPPALDRLPGARVRVHVPYGENWYPHLARRLADHPFALFARGTRPGSR</sequence>
<dbReference type="Pfam" id="PF01619">
    <property type="entry name" value="Pro_dh"/>
    <property type="match status" value="1"/>
</dbReference>
<feature type="domain" description="Proline dehydrogenase" evidence="2">
    <location>
        <begin position="45"/>
        <end position="285"/>
    </location>
</feature>
<evidence type="ECO:0000313" key="3">
    <source>
        <dbReference type="EMBL" id="MFC6079570.1"/>
    </source>
</evidence>
<evidence type="ECO:0000313" key="4">
    <source>
        <dbReference type="Proteomes" id="UP001596137"/>
    </source>
</evidence>
<dbReference type="Gene3D" id="3.20.20.220">
    <property type="match status" value="1"/>
</dbReference>
<dbReference type="EMBL" id="JBHSRF010000001">
    <property type="protein sequence ID" value="MFC6079570.1"/>
    <property type="molecule type" value="Genomic_DNA"/>
</dbReference>
<evidence type="ECO:0000256" key="1">
    <source>
        <dbReference type="ARBA" id="ARBA00023002"/>
    </source>
</evidence>
<dbReference type="SUPFAM" id="SSF51730">
    <property type="entry name" value="FAD-linked oxidoreductase"/>
    <property type="match status" value="1"/>
</dbReference>
<proteinExistence type="predicted"/>
<dbReference type="RefSeq" id="WP_380745754.1">
    <property type="nucleotide sequence ID" value="NZ_JBHSRF010000001.1"/>
</dbReference>
<protein>
    <submittedName>
        <fullName evidence="3">Proline dehydrogenase family protein</fullName>
    </submittedName>
</protein>
<dbReference type="InterPro" id="IPR002872">
    <property type="entry name" value="Proline_DH_dom"/>
</dbReference>
<dbReference type="InterPro" id="IPR029041">
    <property type="entry name" value="FAD-linked_oxidoreductase-like"/>
</dbReference>
<accession>A0ABW1N7H7</accession>
<organism evidence="3 4">
    <name type="scientific">Sphaerisporangium aureirubrum</name>
    <dbReference type="NCBI Taxonomy" id="1544736"/>
    <lineage>
        <taxon>Bacteria</taxon>
        <taxon>Bacillati</taxon>
        <taxon>Actinomycetota</taxon>
        <taxon>Actinomycetes</taxon>
        <taxon>Streptosporangiales</taxon>
        <taxon>Streptosporangiaceae</taxon>
        <taxon>Sphaerisporangium</taxon>
    </lineage>
</organism>
<dbReference type="Proteomes" id="UP001596137">
    <property type="component" value="Unassembled WGS sequence"/>
</dbReference>
<reference evidence="4" key="1">
    <citation type="journal article" date="2019" name="Int. J. Syst. Evol. Microbiol.">
        <title>The Global Catalogue of Microorganisms (GCM) 10K type strain sequencing project: providing services to taxonomists for standard genome sequencing and annotation.</title>
        <authorList>
            <consortium name="The Broad Institute Genomics Platform"/>
            <consortium name="The Broad Institute Genome Sequencing Center for Infectious Disease"/>
            <person name="Wu L."/>
            <person name="Ma J."/>
        </authorList>
    </citation>
    <scope>NUCLEOTIDE SEQUENCE [LARGE SCALE GENOMIC DNA]</scope>
    <source>
        <strain evidence="4">JCM 30346</strain>
    </source>
</reference>
<keyword evidence="4" id="KW-1185">Reference proteome</keyword>
<gene>
    <name evidence="3" type="ORF">ACFP1K_00230</name>
</gene>